<accession>A0A2H0W7I3</accession>
<gene>
    <name evidence="2" type="ORF">COT78_00510</name>
</gene>
<dbReference type="Gene3D" id="1.10.10.10">
    <property type="entry name" value="Winged helix-like DNA-binding domain superfamily/Winged helix DNA-binding domain"/>
    <property type="match status" value="1"/>
</dbReference>
<dbReference type="PANTHER" id="PTHR34293">
    <property type="entry name" value="HTH-TYPE TRANSCRIPTIONAL REGULATOR TRMBL2"/>
    <property type="match status" value="1"/>
</dbReference>
<proteinExistence type="predicted"/>
<dbReference type="InterPro" id="IPR036390">
    <property type="entry name" value="WH_DNA-bd_sf"/>
</dbReference>
<dbReference type="Pfam" id="PF01978">
    <property type="entry name" value="TrmB"/>
    <property type="match status" value="1"/>
</dbReference>
<organism evidence="2 3">
    <name type="scientific">Candidatus Berkelbacteria bacterium CG10_big_fil_rev_8_21_14_0_10_43_13</name>
    <dbReference type="NCBI Taxonomy" id="1974514"/>
    <lineage>
        <taxon>Bacteria</taxon>
        <taxon>Candidatus Berkelbacteria</taxon>
    </lineage>
</organism>
<name>A0A2H0W7I3_9BACT</name>
<dbReference type="Proteomes" id="UP000231382">
    <property type="component" value="Unassembled WGS sequence"/>
</dbReference>
<dbReference type="AlphaFoldDB" id="A0A2H0W7I3"/>
<evidence type="ECO:0000313" key="3">
    <source>
        <dbReference type="Proteomes" id="UP000231382"/>
    </source>
</evidence>
<sequence>MGYAYHLSMDKIETTDTATTSHYSDVLKRTGLTEKEAAVYETLLKNGQAGVNELTKEIPYKRGDLYNILYSLRDKGIIEQTIKNKKIQFRPMDPHKLKEYIVEQEQKYREADSLIDTVLPGLSEMFKMTTERPIVRVLEGYDGIKELYEDTLKVAKPINSFLEAAESDPKIWRWLRDHYVHRRVKAGIPAHVIVATDEDANSTDYLSHDVEELRETRVISKKLFPAKLEIQIYGNKVTFANYNKDDAMVGVIIDNINIAESMRGLFKLAWEGAVRPKPPDQSRP</sequence>
<dbReference type="InterPro" id="IPR051797">
    <property type="entry name" value="TrmB-like"/>
</dbReference>
<protein>
    <recommendedName>
        <fullName evidence="1">Transcription regulator TrmB N-terminal domain-containing protein</fullName>
    </recommendedName>
</protein>
<dbReference type="EMBL" id="PEZW01000005">
    <property type="protein sequence ID" value="PIS08016.1"/>
    <property type="molecule type" value="Genomic_DNA"/>
</dbReference>
<dbReference type="SUPFAM" id="SSF46785">
    <property type="entry name" value="Winged helix' DNA-binding domain"/>
    <property type="match status" value="1"/>
</dbReference>
<dbReference type="InterPro" id="IPR002831">
    <property type="entry name" value="Tscrpt_reg_TrmB_N"/>
</dbReference>
<feature type="domain" description="Transcription regulator TrmB N-terminal" evidence="1">
    <location>
        <begin position="27"/>
        <end position="94"/>
    </location>
</feature>
<dbReference type="PANTHER" id="PTHR34293:SF1">
    <property type="entry name" value="HTH-TYPE TRANSCRIPTIONAL REGULATOR TRMBL2"/>
    <property type="match status" value="1"/>
</dbReference>
<evidence type="ECO:0000259" key="1">
    <source>
        <dbReference type="Pfam" id="PF01978"/>
    </source>
</evidence>
<reference evidence="3" key="1">
    <citation type="submission" date="2017-09" db="EMBL/GenBank/DDBJ databases">
        <title>Depth-based differentiation of microbial function through sediment-hosted aquifers and enrichment of novel symbionts in the deep terrestrial subsurface.</title>
        <authorList>
            <person name="Probst A.J."/>
            <person name="Ladd B."/>
            <person name="Jarett J.K."/>
            <person name="Geller-Mcgrath D.E."/>
            <person name="Sieber C.M.K."/>
            <person name="Emerson J.B."/>
            <person name="Anantharaman K."/>
            <person name="Thomas B.C."/>
            <person name="Malmstrom R."/>
            <person name="Stieglmeier M."/>
            <person name="Klingl A."/>
            <person name="Woyke T."/>
            <person name="Ryan C.M."/>
            <person name="Banfield J.F."/>
        </authorList>
    </citation>
    <scope>NUCLEOTIDE SEQUENCE [LARGE SCALE GENOMIC DNA]</scope>
</reference>
<comment type="caution">
    <text evidence="2">The sequence shown here is derived from an EMBL/GenBank/DDBJ whole genome shotgun (WGS) entry which is preliminary data.</text>
</comment>
<dbReference type="InterPro" id="IPR036388">
    <property type="entry name" value="WH-like_DNA-bd_sf"/>
</dbReference>
<evidence type="ECO:0000313" key="2">
    <source>
        <dbReference type="EMBL" id="PIS08016.1"/>
    </source>
</evidence>